<evidence type="ECO:0000313" key="2">
    <source>
        <dbReference type="Proteomes" id="UP000029223"/>
    </source>
</evidence>
<accession>A0ABQ0JIT8</accession>
<evidence type="ECO:0000313" key="1">
    <source>
        <dbReference type="EMBL" id="GAL28666.1"/>
    </source>
</evidence>
<organism evidence="1 2">
    <name type="scientific">Vibrio variabilis</name>
    <dbReference type="NCBI Taxonomy" id="990271"/>
    <lineage>
        <taxon>Bacteria</taxon>
        <taxon>Pseudomonadati</taxon>
        <taxon>Pseudomonadota</taxon>
        <taxon>Gammaproteobacteria</taxon>
        <taxon>Vibrionales</taxon>
        <taxon>Vibrionaceae</taxon>
        <taxon>Vibrio</taxon>
    </lineage>
</organism>
<gene>
    <name evidence="1" type="ORF">JCM19239_2851</name>
</gene>
<protein>
    <submittedName>
        <fullName evidence="1">Uncharacterized protein</fullName>
    </submittedName>
</protein>
<dbReference type="EMBL" id="BBMS01000047">
    <property type="protein sequence ID" value="GAL28666.1"/>
    <property type="molecule type" value="Genomic_DNA"/>
</dbReference>
<keyword evidence="2" id="KW-1185">Reference proteome</keyword>
<name>A0ABQ0JIT8_9VIBR</name>
<reference evidence="2" key="1">
    <citation type="submission" date="2014-09" db="EMBL/GenBank/DDBJ databases">
        <title>Vibrio variabilis JCM 19239. (C206) whole genome shotgun sequence.</title>
        <authorList>
            <person name="Sawabe T."/>
            <person name="Meirelles P."/>
            <person name="Nakanishi M."/>
            <person name="Sayaka M."/>
            <person name="Hattori M."/>
            <person name="Ohkuma M."/>
        </authorList>
    </citation>
    <scope>NUCLEOTIDE SEQUENCE [LARGE SCALE GENOMIC DNA]</scope>
    <source>
        <strain evidence="2">JCM 19239</strain>
    </source>
</reference>
<sequence>MNTSYNFSFQGAALFGLSNPIRFSRNNEEVSKYCDYSA</sequence>
<dbReference type="Proteomes" id="UP000029223">
    <property type="component" value="Unassembled WGS sequence"/>
</dbReference>
<proteinExistence type="predicted"/>
<comment type="caution">
    <text evidence="1">The sequence shown here is derived from an EMBL/GenBank/DDBJ whole genome shotgun (WGS) entry which is preliminary data.</text>
</comment>